<dbReference type="AlphaFoldDB" id="A0A5P8K3S1"/>
<evidence type="ECO:0000256" key="1">
    <source>
        <dbReference type="ARBA" id="ARBA00022527"/>
    </source>
</evidence>
<dbReference type="InterPro" id="IPR003594">
    <property type="entry name" value="HATPase_dom"/>
</dbReference>
<organism evidence="3 4">
    <name type="scientific">Streptomyces phaeolivaceus</name>
    <dbReference type="NCBI Taxonomy" id="2653200"/>
    <lineage>
        <taxon>Bacteria</taxon>
        <taxon>Bacillati</taxon>
        <taxon>Actinomycetota</taxon>
        <taxon>Actinomycetes</taxon>
        <taxon>Kitasatosporales</taxon>
        <taxon>Streptomycetaceae</taxon>
        <taxon>Streptomyces</taxon>
    </lineage>
</organism>
<proteinExistence type="predicted"/>
<feature type="domain" description="Histidine kinase/HSP90-like ATPase" evidence="2">
    <location>
        <begin position="28"/>
        <end position="134"/>
    </location>
</feature>
<keyword evidence="1" id="KW-0418">Kinase</keyword>
<dbReference type="Pfam" id="PF13581">
    <property type="entry name" value="HATPase_c_2"/>
    <property type="match status" value="1"/>
</dbReference>
<dbReference type="RefSeq" id="WP_152168741.1">
    <property type="nucleotide sequence ID" value="NZ_CP045096.1"/>
</dbReference>
<keyword evidence="1" id="KW-0723">Serine/threonine-protein kinase</keyword>
<keyword evidence="1" id="KW-0808">Transferase</keyword>
<keyword evidence="4" id="KW-1185">Reference proteome</keyword>
<dbReference type="InterPro" id="IPR050267">
    <property type="entry name" value="Anti-sigma-factor_SerPK"/>
</dbReference>
<reference evidence="3 4" key="1">
    <citation type="submission" date="2019-10" db="EMBL/GenBank/DDBJ databases">
        <title>Streptomyces sp. strain GY16 isolated from leaves of Broussonetia papyrifera.</title>
        <authorList>
            <person name="Mo P."/>
        </authorList>
    </citation>
    <scope>NUCLEOTIDE SEQUENCE [LARGE SCALE GENOMIC DNA]</scope>
    <source>
        <strain evidence="3 4">GY16</strain>
    </source>
</reference>
<keyword evidence="3" id="KW-0067">ATP-binding</keyword>
<dbReference type="PANTHER" id="PTHR35526">
    <property type="entry name" value="ANTI-SIGMA-F FACTOR RSBW-RELATED"/>
    <property type="match status" value="1"/>
</dbReference>
<evidence type="ECO:0000313" key="4">
    <source>
        <dbReference type="Proteomes" id="UP000327294"/>
    </source>
</evidence>
<dbReference type="Gene3D" id="3.30.565.10">
    <property type="entry name" value="Histidine kinase-like ATPase, C-terminal domain"/>
    <property type="match status" value="1"/>
</dbReference>
<protein>
    <submittedName>
        <fullName evidence="3">ATP-binding protein</fullName>
    </submittedName>
</protein>
<accession>A0A5P8K3S1</accession>
<dbReference type="Proteomes" id="UP000327294">
    <property type="component" value="Chromosome"/>
</dbReference>
<dbReference type="CDD" id="cd16936">
    <property type="entry name" value="HATPase_RsbW-like"/>
    <property type="match status" value="1"/>
</dbReference>
<dbReference type="PANTHER" id="PTHR35526:SF3">
    <property type="entry name" value="ANTI-SIGMA-F FACTOR RSBW"/>
    <property type="match status" value="1"/>
</dbReference>
<evidence type="ECO:0000313" key="3">
    <source>
        <dbReference type="EMBL" id="QFQ97257.1"/>
    </source>
</evidence>
<dbReference type="SUPFAM" id="SSF55874">
    <property type="entry name" value="ATPase domain of HSP90 chaperone/DNA topoisomerase II/histidine kinase"/>
    <property type="match status" value="1"/>
</dbReference>
<evidence type="ECO:0000259" key="2">
    <source>
        <dbReference type="Pfam" id="PF13581"/>
    </source>
</evidence>
<sequence>MSPATAVAPAATKAPPQTSRAFDLAFTPAPPLVRQARRITRAFLRLWNVNGELAENIVLAVSELVTNAVEHGTGDVGLRIQYPDGELRIEVTDDNPAPAELRHADDEELSGRGLFLIAVLARTWGVSDDGRTTWCVFRVPARRS</sequence>
<name>A0A5P8K3S1_9ACTN</name>
<dbReference type="KEGG" id="sphv:F9278_14720"/>
<gene>
    <name evidence="3" type="ORF">F9278_14720</name>
</gene>
<dbReference type="GO" id="GO:0005524">
    <property type="term" value="F:ATP binding"/>
    <property type="evidence" value="ECO:0007669"/>
    <property type="project" value="UniProtKB-KW"/>
</dbReference>
<dbReference type="InterPro" id="IPR036890">
    <property type="entry name" value="HATPase_C_sf"/>
</dbReference>
<dbReference type="EMBL" id="CP045096">
    <property type="protein sequence ID" value="QFQ97257.1"/>
    <property type="molecule type" value="Genomic_DNA"/>
</dbReference>
<keyword evidence="3" id="KW-0547">Nucleotide-binding</keyword>
<dbReference type="GO" id="GO:0004674">
    <property type="term" value="F:protein serine/threonine kinase activity"/>
    <property type="evidence" value="ECO:0007669"/>
    <property type="project" value="UniProtKB-KW"/>
</dbReference>